<dbReference type="InterPro" id="IPR042099">
    <property type="entry name" value="ANL_N_sf"/>
</dbReference>
<protein>
    <submittedName>
        <fullName evidence="3">Phenylacetate-CoA ligase</fullName>
    </submittedName>
</protein>
<gene>
    <name evidence="3" type="ORF">SAMN05421829_11523</name>
</gene>
<proteinExistence type="predicted"/>
<dbReference type="PANTHER" id="PTHR43845">
    <property type="entry name" value="BLR5969 PROTEIN"/>
    <property type="match status" value="1"/>
</dbReference>
<dbReference type="SUPFAM" id="SSF56801">
    <property type="entry name" value="Acetyl-CoA synthetase-like"/>
    <property type="match status" value="1"/>
</dbReference>
<dbReference type="AlphaFoldDB" id="A0A1N7ASH4"/>
<accession>A0A1N7ASH4</accession>
<evidence type="ECO:0000313" key="4">
    <source>
        <dbReference type="Proteomes" id="UP000186819"/>
    </source>
</evidence>
<dbReference type="InterPro" id="IPR000873">
    <property type="entry name" value="AMP-dep_synth/lig_dom"/>
</dbReference>
<dbReference type="RefSeq" id="WP_076603712.1">
    <property type="nucleotide sequence ID" value="NZ_FTMD01000015.1"/>
</dbReference>
<feature type="domain" description="AMP-dependent synthetase/ligase" evidence="1">
    <location>
        <begin position="96"/>
        <end position="292"/>
    </location>
</feature>
<dbReference type="OrthoDB" id="580775at2"/>
<dbReference type="Proteomes" id="UP000186819">
    <property type="component" value="Unassembled WGS sequence"/>
</dbReference>
<reference evidence="4" key="1">
    <citation type="submission" date="2017-01" db="EMBL/GenBank/DDBJ databases">
        <authorList>
            <person name="Varghese N."/>
            <person name="Submissions S."/>
        </authorList>
    </citation>
    <scope>NUCLEOTIDE SEQUENCE [LARGE SCALE GENOMIC DNA]</scope>
    <source>
        <strain evidence="4">ATCC 51758</strain>
    </source>
</reference>
<sequence>MAYFDQATETLPRDQLAALQLEKLQAMMTELWGKNRFYSNKWKAAGIEPRDIRSLDDLARLPLTTKAELMEDQAANGPFGTNLTYPVEQYTRLHQTSGTTGVPLKVLDTADSWDWWAKCWAHVLAGSGVDASDRVFLAFAFGPFIGFWAALEGARKLGAVMIPGGGRDSLQRLELMRETGATVLCCTPTYALRLAEVAREHGFDMSSLAMKSTVHAGEPGANIPSTKQRIESSWSAKCFDHAGASEIGAHSFECEKQPGGTHLIESEFIAEVIDPKTGEAVNPGERGELVITNLGRWGFPLIRYRTGDLVEVNLDPCSCGRTFMRFQGGILGRADDMVTVRGVNVFPAGVENIIRKFTEVDEFRITVSKVKHMDEMDIEVELCEGADPAVVHSIAERLDSVLAFRPRVHSVGRNILPRFDMKAKRFHVNRAA</sequence>
<organism evidence="3 4">
    <name type="scientific">Aromatoleum tolulyticum</name>
    <dbReference type="NCBI Taxonomy" id="34027"/>
    <lineage>
        <taxon>Bacteria</taxon>
        <taxon>Pseudomonadati</taxon>
        <taxon>Pseudomonadota</taxon>
        <taxon>Betaproteobacteria</taxon>
        <taxon>Rhodocyclales</taxon>
        <taxon>Rhodocyclaceae</taxon>
        <taxon>Aromatoleum</taxon>
    </lineage>
</organism>
<dbReference type="STRING" id="34027.SAMN05421829_11523"/>
<dbReference type="InterPro" id="IPR045851">
    <property type="entry name" value="AMP-bd_C_sf"/>
</dbReference>
<dbReference type="Gene3D" id="3.30.300.30">
    <property type="match status" value="1"/>
</dbReference>
<dbReference type="GO" id="GO:0016874">
    <property type="term" value="F:ligase activity"/>
    <property type="evidence" value="ECO:0007669"/>
    <property type="project" value="UniProtKB-KW"/>
</dbReference>
<dbReference type="Gene3D" id="3.40.50.12780">
    <property type="entry name" value="N-terminal domain of ligase-like"/>
    <property type="match status" value="1"/>
</dbReference>
<feature type="domain" description="AMP-dependent ligase C-terminal" evidence="2">
    <location>
        <begin position="342"/>
        <end position="427"/>
    </location>
</feature>
<dbReference type="EMBL" id="FTMD01000015">
    <property type="protein sequence ID" value="SIR42079.1"/>
    <property type="molecule type" value="Genomic_DNA"/>
</dbReference>
<dbReference type="PANTHER" id="PTHR43845:SF1">
    <property type="entry name" value="BLR5969 PROTEIN"/>
    <property type="match status" value="1"/>
</dbReference>
<name>A0A1N7ASH4_9RHOO</name>
<evidence type="ECO:0000259" key="2">
    <source>
        <dbReference type="Pfam" id="PF14535"/>
    </source>
</evidence>
<keyword evidence="4" id="KW-1185">Reference proteome</keyword>
<evidence type="ECO:0000313" key="3">
    <source>
        <dbReference type="EMBL" id="SIR42079.1"/>
    </source>
</evidence>
<evidence type="ECO:0000259" key="1">
    <source>
        <dbReference type="Pfam" id="PF00501"/>
    </source>
</evidence>
<dbReference type="Pfam" id="PF14535">
    <property type="entry name" value="AMP-binding_C_2"/>
    <property type="match status" value="1"/>
</dbReference>
<keyword evidence="3" id="KW-0436">Ligase</keyword>
<dbReference type="Pfam" id="PF00501">
    <property type="entry name" value="AMP-binding"/>
    <property type="match status" value="1"/>
</dbReference>
<dbReference type="InterPro" id="IPR028154">
    <property type="entry name" value="AMP-dep_Lig_C"/>
</dbReference>